<dbReference type="PANTHER" id="PTHR23362:SF0">
    <property type="entry name" value="CALPONIN-HOMOLOGY (CH) DOMAIN-CONTAINING PROTEIN-RELATED"/>
    <property type="match status" value="1"/>
</dbReference>
<name>Q9U3Q7_CAEEL</name>
<evidence type="ECO:0000313" key="4">
    <source>
        <dbReference type="Proteomes" id="UP000001940"/>
    </source>
</evidence>
<feature type="domain" description="SPK" evidence="2">
    <location>
        <begin position="46"/>
        <end position="155"/>
    </location>
</feature>
<evidence type="ECO:0000259" key="2">
    <source>
        <dbReference type="SMART" id="SM00583"/>
    </source>
</evidence>
<dbReference type="InterPro" id="IPR053315">
    <property type="entry name" value="Peptidase_C14A"/>
</dbReference>
<dbReference type="Pfam" id="PF04435">
    <property type="entry name" value="SPK"/>
    <property type="match status" value="1"/>
</dbReference>
<dbReference type="InParanoid" id="Q9U3Q7"/>
<keyword evidence="4" id="KW-1185">Reference proteome</keyword>
<dbReference type="PANTHER" id="PTHR23362">
    <property type="entry name" value="L-PLASTIN-RELATED"/>
    <property type="match status" value="1"/>
</dbReference>
<evidence type="ECO:0000313" key="3">
    <source>
        <dbReference type="EMBL" id="CAB62782.1"/>
    </source>
</evidence>
<dbReference type="AlphaFoldDB" id="Q9U3Q7"/>
<evidence type="ECO:0000313" key="5">
    <source>
        <dbReference type="WormBase" id="C08F11.7"/>
    </source>
</evidence>
<dbReference type="WormBase" id="C08F11.7">
    <property type="protein sequence ID" value="CE17384"/>
    <property type="gene ID" value="WBGene00007454"/>
</dbReference>
<dbReference type="HOGENOM" id="CLU_1251643_0_0_1"/>
<organism evidence="3 4">
    <name type="scientific">Caenorhabditis elegans</name>
    <dbReference type="NCBI Taxonomy" id="6239"/>
    <lineage>
        <taxon>Eukaryota</taxon>
        <taxon>Metazoa</taxon>
        <taxon>Ecdysozoa</taxon>
        <taxon>Nematoda</taxon>
        <taxon>Chromadorea</taxon>
        <taxon>Rhabditida</taxon>
        <taxon>Rhabditina</taxon>
        <taxon>Rhabditomorpha</taxon>
        <taxon>Rhabditoidea</taxon>
        <taxon>Rhabditidae</taxon>
        <taxon>Peloderinae</taxon>
        <taxon>Caenorhabditis</taxon>
    </lineage>
</organism>
<feature type="region of interest" description="Disordered" evidence="1">
    <location>
        <begin position="185"/>
        <end position="221"/>
    </location>
</feature>
<gene>
    <name evidence="3 5" type="ORF">C08F11.7</name>
    <name evidence="3" type="ORF">CELE_C08F11.7</name>
</gene>
<dbReference type="IntAct" id="Q9U3Q7">
    <property type="interactions" value="1"/>
</dbReference>
<dbReference type="PaxDb" id="6239-C08F11.7"/>
<proteinExistence type="predicted"/>
<dbReference type="RefSeq" id="NP_502632.1">
    <property type="nucleotide sequence ID" value="NM_070231.4"/>
</dbReference>
<dbReference type="UCSC" id="C08F11.7">
    <property type="organism name" value="c. elegans"/>
</dbReference>
<dbReference type="AGR" id="WB:WBGene00007454"/>
<accession>Q9U3Q7</accession>
<feature type="region of interest" description="Disordered" evidence="1">
    <location>
        <begin position="1"/>
        <end position="22"/>
    </location>
</feature>
<dbReference type="InterPro" id="IPR006570">
    <property type="entry name" value="SPK_dom"/>
</dbReference>
<evidence type="ECO:0000256" key="1">
    <source>
        <dbReference type="SAM" id="MobiDB-lite"/>
    </source>
</evidence>
<dbReference type="Proteomes" id="UP000001940">
    <property type="component" value="Chromosome IV"/>
</dbReference>
<dbReference type="CTD" id="182422"/>
<dbReference type="GeneID" id="182422"/>
<sequence>MLLHIRKDVDHSRDRSDESETIGDVSHASSAVAYLPAVLPTSQKAIPSNFLFFLKQQTKDIQKPLELRSLFRGYIAYAKSRKQMETMMRLIIPQLSKTVEETTDFSDQEKVQMIFGARIRMNQSFWERFKPSAHLTLDKFSRLAFFKSDTLLLIADRWELPDGTMNKRWWGKGEQPVIIEGLTIRAHSTSSSEGPTDKKNQEADFIPTKRRKRTDGENNNS</sequence>
<dbReference type="EMBL" id="BX284604">
    <property type="protein sequence ID" value="CAB62782.1"/>
    <property type="molecule type" value="Genomic_DNA"/>
</dbReference>
<dbReference type="KEGG" id="cel:CELE_C08F11.7"/>
<feature type="compositionally biased region" description="Basic and acidic residues" evidence="1">
    <location>
        <begin position="1"/>
        <end position="18"/>
    </location>
</feature>
<protein>
    <submittedName>
        <fullName evidence="3">SPK domain-containing protein</fullName>
    </submittedName>
</protein>
<dbReference type="SMART" id="SM00583">
    <property type="entry name" value="SPK"/>
    <property type="match status" value="1"/>
</dbReference>
<reference evidence="3 4" key="1">
    <citation type="journal article" date="1998" name="Science">
        <title>Genome sequence of the nematode C. elegans: a platform for investigating biology.</title>
        <authorList>
            <consortium name="The C. elegans sequencing consortium"/>
            <person name="Sulson J.E."/>
            <person name="Waterston R."/>
        </authorList>
    </citation>
    <scope>NUCLEOTIDE SEQUENCE [LARGE SCALE GENOMIC DNA]</scope>
    <source>
        <strain evidence="3 4">Bristol N2</strain>
    </source>
</reference>
<dbReference type="Bgee" id="WBGene00007454">
    <property type="expression patterns" value="Expressed in adult organism and 1 other cell type or tissue"/>
</dbReference>